<keyword evidence="6" id="KW-1185">Reference proteome</keyword>
<feature type="repeat" description="WD" evidence="3">
    <location>
        <begin position="100"/>
        <end position="131"/>
    </location>
</feature>
<dbReference type="InterPro" id="IPR036322">
    <property type="entry name" value="WD40_repeat_dom_sf"/>
</dbReference>
<dbReference type="SMART" id="SM00320">
    <property type="entry name" value="WD40"/>
    <property type="match status" value="7"/>
</dbReference>
<dbReference type="CDD" id="cd00200">
    <property type="entry name" value="WD40"/>
    <property type="match status" value="1"/>
</dbReference>
<name>A0A3D8SIW3_9HELO</name>
<reference evidence="5 6" key="1">
    <citation type="journal article" date="2018" name="IMA Fungus">
        <title>IMA Genome-F 9: Draft genome sequence of Annulohypoxylon stygium, Aspergillus mulundensis, Berkeleyomyces basicola (syn. Thielaviopsis basicola), Ceratocystis smalleyi, two Cercospora beticola strains, Coleophoma cylindrospora, Fusarium fracticaudum, Phialophora cf. hyalina, and Morchella septimelata.</title>
        <authorList>
            <person name="Wingfield B.D."/>
            <person name="Bills G.F."/>
            <person name="Dong Y."/>
            <person name="Huang W."/>
            <person name="Nel W.J."/>
            <person name="Swalarsk-Parry B.S."/>
            <person name="Vaghefi N."/>
            <person name="Wilken P.M."/>
            <person name="An Z."/>
            <person name="de Beer Z.W."/>
            <person name="De Vos L."/>
            <person name="Chen L."/>
            <person name="Duong T.A."/>
            <person name="Gao Y."/>
            <person name="Hammerbacher A."/>
            <person name="Kikkert J.R."/>
            <person name="Li Y."/>
            <person name="Li H."/>
            <person name="Li K."/>
            <person name="Li Q."/>
            <person name="Liu X."/>
            <person name="Ma X."/>
            <person name="Naidoo K."/>
            <person name="Pethybridge S.J."/>
            <person name="Sun J."/>
            <person name="Steenkamp E.T."/>
            <person name="van der Nest M.A."/>
            <person name="van Wyk S."/>
            <person name="Wingfield M.J."/>
            <person name="Xiong C."/>
            <person name="Yue Q."/>
            <person name="Zhang X."/>
        </authorList>
    </citation>
    <scope>NUCLEOTIDE SEQUENCE [LARGE SCALE GENOMIC DNA]</scope>
    <source>
        <strain evidence="5 6">BP5796</strain>
    </source>
</reference>
<dbReference type="OrthoDB" id="2421129at2759"/>
<dbReference type="Pfam" id="PF00400">
    <property type="entry name" value="WD40"/>
    <property type="match status" value="4"/>
</dbReference>
<dbReference type="InterPro" id="IPR051246">
    <property type="entry name" value="WDR48"/>
</dbReference>
<dbReference type="SUPFAM" id="SSF50978">
    <property type="entry name" value="WD40 repeat-like"/>
    <property type="match status" value="1"/>
</dbReference>
<dbReference type="EMBL" id="PDLN01000005">
    <property type="protein sequence ID" value="RDW85728.1"/>
    <property type="molecule type" value="Genomic_DNA"/>
</dbReference>
<evidence type="ECO:0000256" key="4">
    <source>
        <dbReference type="SAM" id="MobiDB-lite"/>
    </source>
</evidence>
<feature type="compositionally biased region" description="Polar residues" evidence="4">
    <location>
        <begin position="621"/>
        <end position="649"/>
    </location>
</feature>
<evidence type="ECO:0000256" key="1">
    <source>
        <dbReference type="ARBA" id="ARBA00022574"/>
    </source>
</evidence>
<keyword evidence="1 3" id="KW-0853">WD repeat</keyword>
<feature type="region of interest" description="Disordered" evidence="4">
    <location>
        <begin position="73"/>
        <end position="95"/>
    </location>
</feature>
<feature type="repeat" description="WD" evidence="3">
    <location>
        <begin position="33"/>
        <end position="67"/>
    </location>
</feature>
<dbReference type="InterPro" id="IPR015943">
    <property type="entry name" value="WD40/YVTN_repeat-like_dom_sf"/>
</dbReference>
<evidence type="ECO:0000313" key="6">
    <source>
        <dbReference type="Proteomes" id="UP000256328"/>
    </source>
</evidence>
<gene>
    <name evidence="5" type="ORF">BP5796_04053</name>
</gene>
<evidence type="ECO:0000313" key="5">
    <source>
        <dbReference type="EMBL" id="RDW85728.1"/>
    </source>
</evidence>
<dbReference type="InterPro" id="IPR001680">
    <property type="entry name" value="WD40_rpt"/>
</dbReference>
<dbReference type="InterPro" id="IPR021772">
    <property type="entry name" value="WDR48/Bun107"/>
</dbReference>
<feature type="region of interest" description="Disordered" evidence="4">
    <location>
        <begin position="669"/>
        <end position="786"/>
    </location>
</feature>
<dbReference type="Proteomes" id="UP000256328">
    <property type="component" value="Unassembled WGS sequence"/>
</dbReference>
<feature type="region of interest" description="Disordered" evidence="4">
    <location>
        <begin position="369"/>
        <end position="397"/>
    </location>
</feature>
<comment type="caution">
    <text evidence="5">The sequence shown here is derived from an EMBL/GenBank/DDBJ whole genome shotgun (WGS) entry which is preliminary data.</text>
</comment>
<dbReference type="PROSITE" id="PS50082">
    <property type="entry name" value="WD_REPEATS_2"/>
    <property type="match status" value="3"/>
</dbReference>
<evidence type="ECO:0000256" key="2">
    <source>
        <dbReference type="ARBA" id="ARBA00022737"/>
    </source>
</evidence>
<feature type="region of interest" description="Disordered" evidence="4">
    <location>
        <begin position="609"/>
        <end position="649"/>
    </location>
</feature>
<protein>
    <submittedName>
        <fullName evidence="5">WD repeat protein-like protein</fullName>
    </submittedName>
</protein>
<accession>A0A3D8SIW3</accession>
<organism evidence="5 6">
    <name type="scientific">Coleophoma crateriformis</name>
    <dbReference type="NCBI Taxonomy" id="565419"/>
    <lineage>
        <taxon>Eukaryota</taxon>
        <taxon>Fungi</taxon>
        <taxon>Dikarya</taxon>
        <taxon>Ascomycota</taxon>
        <taxon>Pezizomycotina</taxon>
        <taxon>Leotiomycetes</taxon>
        <taxon>Helotiales</taxon>
        <taxon>Dermateaceae</taxon>
        <taxon>Coleophoma</taxon>
    </lineage>
</organism>
<feature type="repeat" description="WD" evidence="3">
    <location>
        <begin position="233"/>
        <end position="274"/>
    </location>
</feature>
<feature type="compositionally biased region" description="Basic and acidic residues" evidence="4">
    <location>
        <begin position="609"/>
        <end position="620"/>
    </location>
</feature>
<dbReference type="FunFam" id="2.130.10.10:FF:001614">
    <property type="entry name" value="WD repeat protein"/>
    <property type="match status" value="1"/>
</dbReference>
<dbReference type="PROSITE" id="PS00678">
    <property type="entry name" value="WD_REPEATS_1"/>
    <property type="match status" value="2"/>
</dbReference>
<evidence type="ECO:0000256" key="3">
    <source>
        <dbReference type="PROSITE-ProRule" id="PRU00221"/>
    </source>
</evidence>
<dbReference type="PANTHER" id="PTHR19862">
    <property type="entry name" value="WD REPEAT-CONTAINING PROTEIN 48"/>
    <property type="match status" value="1"/>
</dbReference>
<dbReference type="InterPro" id="IPR019775">
    <property type="entry name" value="WD40_repeat_CS"/>
</dbReference>
<dbReference type="GO" id="GO:0000724">
    <property type="term" value="P:double-strand break repair via homologous recombination"/>
    <property type="evidence" value="ECO:0007669"/>
    <property type="project" value="TreeGrafter"/>
</dbReference>
<keyword evidence="2" id="KW-0677">Repeat</keyword>
<dbReference type="PANTHER" id="PTHR19862:SF14">
    <property type="entry name" value="WD REPEAT-CONTAINING PROTEIN 48"/>
    <property type="match status" value="1"/>
</dbReference>
<dbReference type="AlphaFoldDB" id="A0A3D8SIW3"/>
<dbReference type="Gene3D" id="2.130.10.10">
    <property type="entry name" value="YVTN repeat-like/Quinoprotein amine dehydrogenase"/>
    <property type="match status" value="2"/>
</dbReference>
<proteinExistence type="predicted"/>
<dbReference type="CDD" id="cd17041">
    <property type="entry name" value="Ubl_WDR48"/>
    <property type="match status" value="1"/>
</dbReference>
<dbReference type="GO" id="GO:0043130">
    <property type="term" value="F:ubiquitin binding"/>
    <property type="evidence" value="ECO:0007669"/>
    <property type="project" value="TreeGrafter"/>
</dbReference>
<dbReference type="Pfam" id="PF11816">
    <property type="entry name" value="DUF3337"/>
    <property type="match status" value="1"/>
</dbReference>
<dbReference type="PROSITE" id="PS50294">
    <property type="entry name" value="WD_REPEATS_REGION"/>
    <property type="match status" value="2"/>
</dbReference>
<sequence>MVSTPHTTTSERWEGSRTLILLRPSVLPLANSPGGHRLGVNGLAVDSQHSILYSGGRDGAICAWNLDLDLNNEPSANPFDSPEDPPEPKKDNRTTFRAQTQAHTHWVNDIVLAQDNTALVSASSDLTVRLWRPLSNSEEAPQTIGQHADYVKCVATPYPQADWVASGGLDRKICLWDLSGAGKKLEIEVGDEDKSEKGSVYALSCSRTMLASGGPESIVRLWDPKSGKRITKFVGHTDNVRDILINETGDTIMTASSDQTIKVWSVTAGRCMHTLTMHNDSVWSLYSDDPQLGTFYSSDRSGLVVKTDVRGTFGEMDDGLSLAVAQEHEGVSKVIASGDYIWTATSSSSINRWGNVDTGAEIQLPEAYRHHRASSAASRPKQLSPPESNGSSKKEIPAKSILRISNTASFPAAAIRDSDAVTMLSATSGPRKTSETIIDPDIGVIEPIHALPEETIEGQHGLVKHKLLNDRRRVLTLDTAGDVLMWDLLSCVPIQSFGKCHLEDVEPEVNTMEAVAPWCSLDTRTGRLAVVLEEYNCFDAEMYADELQLEESIEFREDQRSERPSEKSNLEGFLLITVVNLGKWVLRHIFSKTIDEQVRRDEAYRKELNENHKKSLETKRTNAPMSIQMPSNPNWQESSPMTPRANGSQVPMTPSMGIGVATPAAVNVLPGVPEDGAPLDKRTSQLSRTSVEKSGDYFSSAPLPTSEAAKPAATPGETSTETVKSPDEKEGNGKTGAFGKKFRIGMSFGTKKLGRSPSVTAEKPVVIDEKVEEESESSESNHEKEVDDSFYGIVQKIRQEYDKALIENPGVTVESGVTPSLPNETPVLKPPPMTTVIIQEETSGGSADLYRGTVETVGEDTSLIEQRAPMWLGDLLLRNKIPIKEPVKVSFVLQPWQDLLPSIAGPDGNSRLNANRMLRVKKILGYVAERIEAAPETPDPDALRPEEYLELYCYDQKLPITMSLATLRAHVWKGGADVMLYYKSNGRKEIKYEKVVPEAPEAPATPNAAV</sequence>